<accession>A0A1L7NMV5</accession>
<feature type="chain" id="PRO_5009874005" evidence="1">
    <location>
        <begin position="18"/>
        <end position="232"/>
    </location>
</feature>
<gene>
    <name evidence="2" type="ORF">KF715C_pA2940</name>
</gene>
<evidence type="ECO:0000256" key="1">
    <source>
        <dbReference type="SAM" id="SignalP"/>
    </source>
</evidence>
<dbReference type="AlphaFoldDB" id="A0A1L7NMV5"/>
<keyword evidence="2" id="KW-0614">Plasmid</keyword>
<evidence type="ECO:0000313" key="3">
    <source>
        <dbReference type="Proteomes" id="UP000218731"/>
    </source>
</evidence>
<geneLocation type="plasmid" evidence="3">
    <name>pkf715a dna</name>
</geneLocation>
<feature type="signal peptide" evidence="1">
    <location>
        <begin position="1"/>
        <end position="17"/>
    </location>
</feature>
<dbReference type="SUPFAM" id="SSF53955">
    <property type="entry name" value="Lysozyme-like"/>
    <property type="match status" value="1"/>
</dbReference>
<evidence type="ECO:0000313" key="2">
    <source>
        <dbReference type="EMBL" id="BAW26799.1"/>
    </source>
</evidence>
<keyword evidence="1" id="KW-0732">Signal</keyword>
<dbReference type="EMBL" id="AP015030">
    <property type="protein sequence ID" value="BAW26799.1"/>
    <property type="molecule type" value="Genomic_DNA"/>
</dbReference>
<organism evidence="2 3">
    <name type="scientific">Pseudomonas putida</name>
    <name type="common">Arthrobacter siderocapsulatus</name>
    <dbReference type="NCBI Taxonomy" id="303"/>
    <lineage>
        <taxon>Bacteria</taxon>
        <taxon>Pseudomonadati</taxon>
        <taxon>Pseudomonadota</taxon>
        <taxon>Gammaproteobacteria</taxon>
        <taxon>Pseudomonadales</taxon>
        <taxon>Pseudomonadaceae</taxon>
        <taxon>Pseudomonas</taxon>
    </lineage>
</organism>
<dbReference type="Proteomes" id="UP000218731">
    <property type="component" value="Plasmid pKF715A"/>
</dbReference>
<dbReference type="RefSeq" id="WP_071534747.1">
    <property type="nucleotide sequence ID" value="NZ_AP015030.1"/>
</dbReference>
<dbReference type="InterPro" id="IPR023346">
    <property type="entry name" value="Lysozyme-like_dom_sf"/>
</dbReference>
<name>A0A1L7NMV5_PSEPU</name>
<reference evidence="2 3" key="1">
    <citation type="submission" date="2015-11" db="EMBL/GenBank/DDBJ databases">
        <title>Complete genome sequencing of a biphenyl-degrading bacterium, Pseudomonas putida KF715 (=NBRC110667).</title>
        <authorList>
            <person name="Suenaga H."/>
            <person name="Fujihara N."/>
            <person name="Watanabe T."/>
            <person name="Hirose J."/>
            <person name="Kimura N."/>
            <person name="Yamazoe A."/>
            <person name="Hosoyama A."/>
            <person name="Shimodaira J."/>
            <person name="Furukawa K."/>
        </authorList>
    </citation>
    <scope>NUCLEOTIDE SEQUENCE [LARGE SCALE GENOMIC DNA]</scope>
    <source>
        <strain evidence="2 3">KF715</strain>
        <plasmid evidence="3">Plasmid pkf715a dna</plasmid>
    </source>
</reference>
<sequence>MRAIAVIALLFSHCAWASQYDSLIDSAARSKGIDPIVLRALAQKESGKHPWTFNCDGEGFYFQSKNQAVWALWQISQNPWMAKVRPLKGETVRQFFSNRQAAIAFMNSYKAAQVRAGMQPITVRNDNLKELKAGQGRVRQLWVVNTDIGIAQVNYRFHGVSKARVQQWFDPAYNLSYAASEIARHKSRGKSDIEAAGDYHSKTPSVRAIYMKALLPIYQREKARAHPALASY</sequence>
<dbReference type="Gene3D" id="1.10.530.10">
    <property type="match status" value="1"/>
</dbReference>
<proteinExistence type="predicted"/>
<protein>
    <submittedName>
        <fullName evidence="2">Transglycosylase, Slt family</fullName>
    </submittedName>
</protein>